<dbReference type="RefSeq" id="WP_354024668.1">
    <property type="nucleotide sequence ID" value="NZ_JBEPSJ010000002.1"/>
</dbReference>
<evidence type="ECO:0000256" key="1">
    <source>
        <dbReference type="SAM" id="SignalP"/>
    </source>
</evidence>
<reference evidence="2 3" key="1">
    <citation type="submission" date="2024-06" db="EMBL/GenBank/DDBJ databases">
        <title>Sorghum-associated microbial communities from plants grown in Nebraska, USA.</title>
        <authorList>
            <person name="Schachtman D."/>
        </authorList>
    </citation>
    <scope>NUCLEOTIDE SEQUENCE [LARGE SCALE GENOMIC DNA]</scope>
    <source>
        <strain evidence="2 3">2857</strain>
    </source>
</reference>
<feature type="chain" id="PRO_5045493679" evidence="1">
    <location>
        <begin position="36"/>
        <end position="433"/>
    </location>
</feature>
<evidence type="ECO:0000313" key="2">
    <source>
        <dbReference type="EMBL" id="MET4582481.1"/>
    </source>
</evidence>
<dbReference type="SUPFAM" id="SSF53850">
    <property type="entry name" value="Periplasmic binding protein-like II"/>
    <property type="match status" value="1"/>
</dbReference>
<protein>
    <submittedName>
        <fullName evidence="2">Raffinose/stachyose/melibiose transport system substrate-binding protein</fullName>
    </submittedName>
</protein>
<accession>A0ABV2QN61</accession>
<evidence type="ECO:0000313" key="3">
    <source>
        <dbReference type="Proteomes" id="UP001549257"/>
    </source>
</evidence>
<comment type="caution">
    <text evidence="2">The sequence shown here is derived from an EMBL/GenBank/DDBJ whole genome shotgun (WGS) entry which is preliminary data.</text>
</comment>
<gene>
    <name evidence="2" type="ORF">ABIE21_001991</name>
</gene>
<organism evidence="2 3">
    <name type="scientific">Conyzicola nivalis</name>
    <dbReference type="NCBI Taxonomy" id="1477021"/>
    <lineage>
        <taxon>Bacteria</taxon>
        <taxon>Bacillati</taxon>
        <taxon>Actinomycetota</taxon>
        <taxon>Actinomycetes</taxon>
        <taxon>Micrococcales</taxon>
        <taxon>Microbacteriaceae</taxon>
        <taxon>Conyzicola</taxon>
    </lineage>
</organism>
<dbReference type="PANTHER" id="PTHR43649">
    <property type="entry name" value="ARABINOSE-BINDING PROTEIN-RELATED"/>
    <property type="match status" value="1"/>
</dbReference>
<dbReference type="InterPro" id="IPR006059">
    <property type="entry name" value="SBP"/>
</dbReference>
<dbReference type="PANTHER" id="PTHR43649:SF14">
    <property type="entry name" value="BLR3389 PROTEIN"/>
    <property type="match status" value="1"/>
</dbReference>
<dbReference type="InterPro" id="IPR050490">
    <property type="entry name" value="Bact_solute-bd_prot1"/>
</dbReference>
<proteinExistence type="predicted"/>
<keyword evidence="1" id="KW-0732">Signal</keyword>
<dbReference type="Pfam" id="PF01547">
    <property type="entry name" value="SBP_bac_1"/>
    <property type="match status" value="1"/>
</dbReference>
<dbReference type="Proteomes" id="UP001549257">
    <property type="component" value="Unassembled WGS sequence"/>
</dbReference>
<dbReference type="Gene3D" id="3.40.190.10">
    <property type="entry name" value="Periplasmic binding protein-like II"/>
    <property type="match status" value="2"/>
</dbReference>
<name>A0ABV2QN61_9MICO</name>
<dbReference type="EMBL" id="JBEPSJ010000002">
    <property type="protein sequence ID" value="MET4582481.1"/>
    <property type="molecule type" value="Genomic_DNA"/>
</dbReference>
<sequence length="433" mass="45579">MTLHTSTTSRRIATLAVVAGLTVSIAACSSSSANSTDVTLWGITSDQEEILDPSIADWNTANSDAPIAASYFEGEAYKTKVRTAVGAGAAPTLIYNKGGGVLESYVDAGKVLDLTDSLADVSDRFLPFALEPVTFDGAVYAVPMKAVAPVVIYYNKDVMDSAGVKPPETWDDLLDVVSTLNDAGVAPFALAGGSKWPELMWQEYLVDRIGGPEVFAAILAGEEDAWSHPAVVEANTLIQELVEAGGFAEGFASVTTDSSADAALVYTGKAAMVLQGTWVNSTFRSQAPEFAENSLGYATFPTVDGGIGDPANVVGNPTSYFSVSADASEEQQDVAIDYLKEGLWNEAFVDRLIAANQVPPLAGIDTAIGESEDADFGGLVYELISEAPSFQMSWDQALDPAQAQALLTNLDRLFTLSITPAEFSEAMNSSAAQ</sequence>
<keyword evidence="3" id="KW-1185">Reference proteome</keyword>
<feature type="signal peptide" evidence="1">
    <location>
        <begin position="1"/>
        <end position="35"/>
    </location>
</feature>